<evidence type="ECO:0000313" key="4">
    <source>
        <dbReference type="Proteomes" id="UP000214720"/>
    </source>
</evidence>
<dbReference type="Pfam" id="PF11740">
    <property type="entry name" value="KfrA_N"/>
    <property type="match status" value="1"/>
</dbReference>
<dbReference type="OrthoDB" id="9071733at2"/>
<feature type="coiled-coil region" evidence="1">
    <location>
        <begin position="181"/>
        <end position="215"/>
    </location>
</feature>
<accession>A0A226WXY1</accession>
<comment type="caution">
    <text evidence="3">The sequence shown here is derived from an EMBL/GenBank/DDBJ whole genome shotgun (WGS) entry which is preliminary data.</text>
</comment>
<keyword evidence="1" id="KW-0175">Coiled coil</keyword>
<dbReference type="EMBL" id="MTHB01000159">
    <property type="protein sequence ID" value="OXC75973.1"/>
    <property type="molecule type" value="Genomic_DNA"/>
</dbReference>
<sequence length="405" mass="44996">MNDAERLTLRTELATMRTSGARRQELSQHACKRLFFDFGIRPSTATVRDLTQTGSASDIPKDIDAFWTRIRSASQVRIESGAIPEGLQERAGELLGQLFLEAQEFAIRSLEGERHAAKDDVDAALSRLRDAEVRCATVDEALRRSEARADTALARNCALEVELASLRGRELEAQSGLQASTHRLEREHAALTQRLETEQTANAVLRDRLDALNGELRHNTEHYAQQIKDAISEAERRVKPMLVELDSLRGMAATYQAGVRQASQKEFDFIQQLSIAKARTDRLELRIREQSDEIDALAFERDALLGQCGMSENVARLICTMVEEGRLSVQEMQALGTDIDGFVAVPPSCPTCVTGEPELAQRDDEFELSCPDCDRSSGTASSRLLAVARFHSPEIADTPSEQTER</sequence>
<reference evidence="4" key="1">
    <citation type="submission" date="2017-01" db="EMBL/GenBank/DDBJ databases">
        <title>Genome Analysis of Deinococcus marmoris KOPRI26562.</title>
        <authorList>
            <person name="Kim J.H."/>
            <person name="Oh H.-M."/>
        </authorList>
    </citation>
    <scope>NUCLEOTIDE SEQUENCE [LARGE SCALE GENOMIC DNA]</scope>
    <source>
        <strain evidence="4">PAMC 26633</strain>
    </source>
</reference>
<evidence type="ECO:0000313" key="3">
    <source>
        <dbReference type="EMBL" id="OXC75973.1"/>
    </source>
</evidence>
<evidence type="ECO:0000256" key="1">
    <source>
        <dbReference type="SAM" id="Coils"/>
    </source>
</evidence>
<dbReference type="eggNOG" id="COG1196">
    <property type="taxonomic scope" value="Bacteria"/>
</dbReference>
<name>A0A226WXY1_CABSO</name>
<feature type="domain" description="KfrA N-terminal DNA-binding" evidence="2">
    <location>
        <begin position="29"/>
        <end position="141"/>
    </location>
</feature>
<dbReference type="RefSeq" id="WP_089162859.1">
    <property type="nucleotide sequence ID" value="NZ_MTHB01000159.1"/>
</dbReference>
<evidence type="ECO:0000259" key="2">
    <source>
        <dbReference type="Pfam" id="PF11740"/>
    </source>
</evidence>
<dbReference type="InterPro" id="IPR021104">
    <property type="entry name" value="KfrA_DNA-bd_N"/>
</dbReference>
<gene>
    <name evidence="3" type="ORF">BSU04_24965</name>
</gene>
<protein>
    <submittedName>
        <fullName evidence="3">Chromosome segregation ATPase</fullName>
    </submittedName>
</protein>
<dbReference type="SUPFAM" id="SSF57997">
    <property type="entry name" value="Tropomyosin"/>
    <property type="match status" value="1"/>
</dbReference>
<proteinExistence type="predicted"/>
<dbReference type="Proteomes" id="UP000214720">
    <property type="component" value="Unassembled WGS sequence"/>
</dbReference>
<organism evidence="3 4">
    <name type="scientific">Caballeronia sordidicola</name>
    <name type="common">Burkholderia sordidicola</name>
    <dbReference type="NCBI Taxonomy" id="196367"/>
    <lineage>
        <taxon>Bacteria</taxon>
        <taxon>Pseudomonadati</taxon>
        <taxon>Pseudomonadota</taxon>
        <taxon>Betaproteobacteria</taxon>
        <taxon>Burkholderiales</taxon>
        <taxon>Burkholderiaceae</taxon>
        <taxon>Caballeronia</taxon>
    </lineage>
</organism>
<dbReference type="AlphaFoldDB" id="A0A226WXY1"/>